<dbReference type="PROSITE" id="PS51257">
    <property type="entry name" value="PROKAR_LIPOPROTEIN"/>
    <property type="match status" value="1"/>
</dbReference>
<gene>
    <name evidence="3" type="ORF">SAMN05216361_1977</name>
</gene>
<sequence length="465" mass="50390">MARCFVHFSPRAAAVSLAMSAVFILSACSMQPSRSFPEVQLPESFSNPKITATVSVDTNWWHGFDSPELSALMAQLAAQNLDLATASLRVERAQFQLGQTRADNLPAVSGRLSGRGGENLDTGLTSLSSSASIGASYDVDIWGSREASILASTLNIDVSQAQLRNQSVLLQRQLANAYFTQLSLQQRLAIAKQNVAASEQLLSLIQLRYDAGSASGIELAQQRNTLLSAQNEVLRLSNQLAINNRALAALLADSEFQQREFTAPVNSLALPEIDVQQPASVLRQRPDVAAAFLQLQLADISVYQASIAGLPGLSLSADLGMSDLTDLANGWSLSAALSSAMVLFDNGKREQAERDANVDTQIAFNNLMTTIISAAQEMQDAADNYRFQREAYALDLIELENNQRLYDLAQARYKSGDSDFLNLLNAQRSWFSAQLNVINRYQSALSAAVDVYTAARGLPVTNTDS</sequence>
<dbReference type="Proteomes" id="UP000184520">
    <property type="component" value="Unassembled WGS sequence"/>
</dbReference>
<dbReference type="RefSeq" id="WP_073321722.1">
    <property type="nucleotide sequence ID" value="NZ_FQWD01000003.1"/>
</dbReference>
<name>A0A1M5J7L1_9ALTE</name>
<dbReference type="PANTHER" id="PTHR30203:SF29">
    <property type="entry name" value="PROTEIN CYAE"/>
    <property type="match status" value="1"/>
</dbReference>
<dbReference type="EMBL" id="FQWD01000003">
    <property type="protein sequence ID" value="SHG36538.1"/>
    <property type="molecule type" value="Genomic_DNA"/>
</dbReference>
<dbReference type="InterPro" id="IPR010131">
    <property type="entry name" value="MdtP/NodT-like"/>
</dbReference>
<dbReference type="Gene3D" id="1.20.1600.10">
    <property type="entry name" value="Outer membrane efflux proteins (OEP)"/>
    <property type="match status" value="1"/>
</dbReference>
<evidence type="ECO:0000256" key="1">
    <source>
        <dbReference type="ARBA" id="ARBA00007613"/>
    </source>
</evidence>
<dbReference type="InterPro" id="IPR003423">
    <property type="entry name" value="OMP_efflux"/>
</dbReference>
<evidence type="ECO:0000313" key="3">
    <source>
        <dbReference type="EMBL" id="SHG36538.1"/>
    </source>
</evidence>
<evidence type="ECO:0000256" key="2">
    <source>
        <dbReference type="SAM" id="SignalP"/>
    </source>
</evidence>
<dbReference type="OrthoDB" id="9770517at2"/>
<dbReference type="PANTHER" id="PTHR30203">
    <property type="entry name" value="OUTER MEMBRANE CATION EFFLUX PROTEIN"/>
    <property type="match status" value="1"/>
</dbReference>
<dbReference type="STRING" id="634436.SAMN05216361_1977"/>
<dbReference type="Gene3D" id="2.20.200.10">
    <property type="entry name" value="Outer membrane efflux proteins (OEP)"/>
    <property type="match status" value="1"/>
</dbReference>
<feature type="chain" id="PRO_5013087294" evidence="2">
    <location>
        <begin position="28"/>
        <end position="465"/>
    </location>
</feature>
<evidence type="ECO:0000313" key="4">
    <source>
        <dbReference type="Proteomes" id="UP000184520"/>
    </source>
</evidence>
<dbReference type="Pfam" id="PF02321">
    <property type="entry name" value="OEP"/>
    <property type="match status" value="2"/>
</dbReference>
<reference evidence="4" key="1">
    <citation type="submission" date="2016-11" db="EMBL/GenBank/DDBJ databases">
        <authorList>
            <person name="Varghese N."/>
            <person name="Submissions S."/>
        </authorList>
    </citation>
    <scope>NUCLEOTIDE SEQUENCE [LARGE SCALE GENOMIC DNA]</scope>
    <source>
        <strain evidence="4">CGMCC 1.8995</strain>
    </source>
</reference>
<comment type="similarity">
    <text evidence="1">Belongs to the outer membrane factor (OMF) (TC 1.B.17) family.</text>
</comment>
<accession>A0A1M5J7L1</accession>
<organism evidence="3 4">
    <name type="scientific">Marisediminitalea aggregata</name>
    <dbReference type="NCBI Taxonomy" id="634436"/>
    <lineage>
        <taxon>Bacteria</taxon>
        <taxon>Pseudomonadati</taxon>
        <taxon>Pseudomonadota</taxon>
        <taxon>Gammaproteobacteria</taxon>
        <taxon>Alteromonadales</taxon>
        <taxon>Alteromonadaceae</taxon>
        <taxon>Marisediminitalea</taxon>
    </lineage>
</organism>
<keyword evidence="4" id="KW-1185">Reference proteome</keyword>
<dbReference type="SUPFAM" id="SSF56954">
    <property type="entry name" value="Outer membrane efflux proteins (OEP)"/>
    <property type="match status" value="1"/>
</dbReference>
<proteinExistence type="inferred from homology"/>
<keyword evidence="3" id="KW-0449">Lipoprotein</keyword>
<protein>
    <submittedName>
        <fullName evidence="3">Efflux transporter, outer membrane factor (OMF) lipoprotein, NodT family</fullName>
    </submittedName>
</protein>
<dbReference type="AlphaFoldDB" id="A0A1M5J7L1"/>
<feature type="signal peptide" evidence="2">
    <location>
        <begin position="1"/>
        <end position="27"/>
    </location>
</feature>
<keyword evidence="2" id="KW-0732">Signal</keyword>
<dbReference type="GO" id="GO:0015562">
    <property type="term" value="F:efflux transmembrane transporter activity"/>
    <property type="evidence" value="ECO:0007669"/>
    <property type="project" value="InterPro"/>
</dbReference>